<evidence type="ECO:0000313" key="6">
    <source>
        <dbReference type="Proteomes" id="UP000199047"/>
    </source>
</evidence>
<feature type="compositionally biased region" description="Basic and acidic residues" evidence="1">
    <location>
        <begin position="115"/>
        <end position="128"/>
    </location>
</feature>
<keyword evidence="6" id="KW-1185">Reference proteome</keyword>
<dbReference type="EMBL" id="FBTB01000010">
    <property type="protein sequence ID" value="CUW08976.1"/>
    <property type="molecule type" value="Genomic_DNA"/>
</dbReference>
<keyword evidence="2" id="KW-0472">Membrane</keyword>
<evidence type="ECO:0000256" key="2">
    <source>
        <dbReference type="SAM" id="Phobius"/>
    </source>
</evidence>
<feature type="compositionally biased region" description="Polar residues" evidence="1">
    <location>
        <begin position="129"/>
        <end position="151"/>
    </location>
</feature>
<comment type="caution">
    <text evidence="4">The sequence shown here is derived from an EMBL/GenBank/DDBJ whole genome shotgun (WGS) entry which is preliminary data.</text>
</comment>
<dbReference type="Proteomes" id="UP000198868">
    <property type="component" value="Unassembled WGS sequence"/>
</dbReference>
<dbReference type="InterPro" id="IPR035451">
    <property type="entry name" value="Ada-like_dom_sf"/>
</dbReference>
<organism evidence="4 5">
    <name type="scientific">Leuconostoc inhae</name>
    <dbReference type="NCBI Taxonomy" id="178001"/>
    <lineage>
        <taxon>Bacteria</taxon>
        <taxon>Bacillati</taxon>
        <taxon>Bacillota</taxon>
        <taxon>Bacilli</taxon>
        <taxon>Lactobacillales</taxon>
        <taxon>Lactobacillaceae</taxon>
        <taxon>Leuconostoc</taxon>
    </lineage>
</organism>
<feature type="compositionally biased region" description="Low complexity" evidence="1">
    <location>
        <begin position="154"/>
        <end position="164"/>
    </location>
</feature>
<keyword evidence="2" id="KW-0812">Transmembrane</keyword>
<proteinExistence type="predicted"/>
<dbReference type="Proteomes" id="UP000199047">
    <property type="component" value="Unassembled WGS sequence"/>
</dbReference>
<accession>A0AAN2UHS6</accession>
<evidence type="ECO:0000313" key="5">
    <source>
        <dbReference type="Proteomes" id="UP000198868"/>
    </source>
</evidence>
<evidence type="ECO:0000313" key="4">
    <source>
        <dbReference type="EMBL" id="CUW10027.1"/>
    </source>
</evidence>
<evidence type="ECO:0000256" key="1">
    <source>
        <dbReference type="SAM" id="MobiDB-lite"/>
    </source>
</evidence>
<feature type="transmembrane region" description="Helical" evidence="2">
    <location>
        <begin position="6"/>
        <end position="26"/>
    </location>
</feature>
<dbReference type="SUPFAM" id="SSF57884">
    <property type="entry name" value="Ada DNA repair protein, N-terminal domain (N-Ada 10)"/>
    <property type="match status" value="1"/>
</dbReference>
<dbReference type="GeneID" id="34301546"/>
<evidence type="ECO:0000313" key="3">
    <source>
        <dbReference type="EMBL" id="CUW08976.1"/>
    </source>
</evidence>
<name>A0AAN2UHS6_9LACO</name>
<feature type="region of interest" description="Disordered" evidence="1">
    <location>
        <begin position="107"/>
        <end position="164"/>
    </location>
</feature>
<gene>
    <name evidence="3" type="ORF">KSL4_1486</name>
    <name evidence="4" type="ORF">PL111_1542</name>
</gene>
<feature type="transmembrane region" description="Helical" evidence="2">
    <location>
        <begin position="38"/>
        <end position="58"/>
    </location>
</feature>
<dbReference type="EMBL" id="FBTU01000016">
    <property type="protein sequence ID" value="CUW10027.1"/>
    <property type="molecule type" value="Genomic_DNA"/>
</dbReference>
<feature type="region of interest" description="Disordered" evidence="1">
    <location>
        <begin position="60"/>
        <end position="87"/>
    </location>
</feature>
<feature type="compositionally biased region" description="Basic and acidic residues" evidence="1">
    <location>
        <begin position="73"/>
        <end position="87"/>
    </location>
</feature>
<sequence length="224" mass="23545">MSILFGFIFFFSFLASIGIAIYWFIARLKHKPFPMFKKAIIGSLVVLTVSLMGGVATANNATKDSKPTSSASKKSESSKKSASESSEKASIANSKAISSSEAAASSKAKQASIESSEKASSDAAEKSSQETVRVSQAASISEAQSLSNSEKASNDNAAATTASQNNATDTTQVYTGTSQQIIGNARSHIYHVPGQAGYHMNSANAIYFGSEAEAQANGYRRAQR</sequence>
<dbReference type="RefSeq" id="WP_013231494.1">
    <property type="nucleotide sequence ID" value="NZ_FBTB01000010.1"/>
</dbReference>
<evidence type="ECO:0008006" key="7">
    <source>
        <dbReference type="Google" id="ProtNLM"/>
    </source>
</evidence>
<dbReference type="Gene3D" id="3.40.10.10">
    <property type="entry name" value="DNA Methylphosphotriester Repair Domain"/>
    <property type="match status" value="1"/>
</dbReference>
<keyword evidence="2" id="KW-1133">Transmembrane helix</keyword>
<protein>
    <recommendedName>
        <fullName evidence="7">DNA-entry nuclease</fullName>
    </recommendedName>
</protein>
<dbReference type="AlphaFoldDB" id="A0AAN2UHS6"/>
<reference evidence="5 6" key="1">
    <citation type="submission" date="2015-12" db="EMBL/GenBank/DDBJ databases">
        <authorList>
            <person name="Andreevskaya M."/>
        </authorList>
    </citation>
    <scope>NUCLEOTIDE SEQUENCE [LARGE SCALE GENOMIC DNA]</scope>
    <source>
        <strain evidence="3 6">KSL4-2</strain>
        <strain evidence="4 5">PL111</strain>
    </source>
</reference>